<organism evidence="2 3">
    <name type="scientific">Dyadobacter pollutisoli</name>
    <dbReference type="NCBI Taxonomy" id="2910158"/>
    <lineage>
        <taxon>Bacteria</taxon>
        <taxon>Pseudomonadati</taxon>
        <taxon>Bacteroidota</taxon>
        <taxon>Cytophagia</taxon>
        <taxon>Cytophagales</taxon>
        <taxon>Spirosomataceae</taxon>
        <taxon>Dyadobacter</taxon>
    </lineage>
</organism>
<dbReference type="RefSeq" id="WP_244823933.1">
    <property type="nucleotide sequence ID" value="NZ_CP112998.1"/>
</dbReference>
<accession>A0A9E8NDK5</accession>
<feature type="transmembrane region" description="Helical" evidence="1">
    <location>
        <begin position="82"/>
        <end position="101"/>
    </location>
</feature>
<proteinExistence type="predicted"/>
<protein>
    <submittedName>
        <fullName evidence="2">Uncharacterized protein</fullName>
    </submittedName>
</protein>
<dbReference type="KEGG" id="dpf:ON006_03555"/>
<dbReference type="Proteomes" id="UP001164653">
    <property type="component" value="Chromosome"/>
</dbReference>
<name>A0A9E8NDK5_9BACT</name>
<evidence type="ECO:0000313" key="3">
    <source>
        <dbReference type="Proteomes" id="UP001164653"/>
    </source>
</evidence>
<evidence type="ECO:0000313" key="2">
    <source>
        <dbReference type="EMBL" id="WAC13041.1"/>
    </source>
</evidence>
<dbReference type="EMBL" id="CP112998">
    <property type="protein sequence ID" value="WAC13041.1"/>
    <property type="molecule type" value="Genomic_DNA"/>
</dbReference>
<keyword evidence="1" id="KW-1133">Transmembrane helix</keyword>
<gene>
    <name evidence="2" type="ORF">ON006_03555</name>
</gene>
<keyword evidence="1" id="KW-0812">Transmembrane</keyword>
<reference evidence="2" key="1">
    <citation type="submission" date="2022-11" db="EMBL/GenBank/DDBJ databases">
        <title>Dyadobacter pollutisoli sp. nov., isolated from plastic dumped soil.</title>
        <authorList>
            <person name="Kim J.M."/>
            <person name="Kim K.R."/>
            <person name="Lee J.K."/>
            <person name="Hao L."/>
            <person name="Jeon C.O."/>
        </authorList>
    </citation>
    <scope>NUCLEOTIDE SEQUENCE</scope>
    <source>
        <strain evidence="2">U1</strain>
    </source>
</reference>
<dbReference type="AlphaFoldDB" id="A0A9E8NDK5"/>
<keyword evidence="1" id="KW-0472">Membrane</keyword>
<keyword evidence="3" id="KW-1185">Reference proteome</keyword>
<sequence>MYRDSNMKVTRELIERYLTGMCTDQEREAVALWLASPDHEETNLSDDTLEDMALDIWGSLETYLPEGRDTIRAGWWSVLPRLAVAACISVGLVGLSFFFAYKNAHTEIAFSSYGMDDEMKGAARPIAFSLKPNSSVSGSISRYAGQGHLNFTGSLKMLSEAGSNLEIDFGVRDQSPVLSRKATIEEGQLYYVGVLKQADSPDEILVLNSQQLEDIPPRIKIMAFNDYDI</sequence>
<evidence type="ECO:0000256" key="1">
    <source>
        <dbReference type="SAM" id="Phobius"/>
    </source>
</evidence>